<keyword evidence="10" id="KW-1185">Reference proteome</keyword>
<evidence type="ECO:0000313" key="10">
    <source>
        <dbReference type="Proteomes" id="UP000294830"/>
    </source>
</evidence>
<feature type="transmembrane region" description="Helical" evidence="8">
    <location>
        <begin position="66"/>
        <end position="85"/>
    </location>
</feature>
<dbReference type="GO" id="GO:0005886">
    <property type="term" value="C:plasma membrane"/>
    <property type="evidence" value="ECO:0007669"/>
    <property type="project" value="UniProtKB-SubCell"/>
</dbReference>
<feature type="transmembrane region" description="Helical" evidence="8">
    <location>
        <begin position="35"/>
        <end position="60"/>
    </location>
</feature>
<comment type="similarity">
    <text evidence="2">Belongs to the MreD family.</text>
</comment>
<sequence>MKNNLLKYTFIFIALVLVQQFVFNNIELNTYMNPYVYVLFILILPFTLNKSLLLLLSFVLGATIDLLSGTLGLHSAACTLIGYLRPYVLSIFTSREDFEQELVPTIATYGLAWFVRYSGFLIVIHHWVLFTLESFTFENYGTTIIRILLSSVLTLFFVILTEYAFSKQK</sequence>
<feature type="transmembrane region" description="Helical" evidence="8">
    <location>
        <begin position="6"/>
        <end position="23"/>
    </location>
</feature>
<evidence type="ECO:0000256" key="7">
    <source>
        <dbReference type="ARBA" id="ARBA00023136"/>
    </source>
</evidence>
<dbReference type="InterPro" id="IPR007227">
    <property type="entry name" value="Cell_shape_determining_MreD"/>
</dbReference>
<comment type="subcellular location">
    <subcellularLocation>
        <location evidence="1">Cell membrane</location>
        <topology evidence="1">Multi-pass membrane protein</topology>
    </subcellularLocation>
</comment>
<name>A0A4R2F1E1_9BACT</name>
<gene>
    <name evidence="9" type="ORF">CLV25_101374</name>
</gene>
<accession>A0A4R2F1E1</accession>
<feature type="transmembrane region" description="Helical" evidence="8">
    <location>
        <begin position="106"/>
        <end position="124"/>
    </location>
</feature>
<evidence type="ECO:0000256" key="3">
    <source>
        <dbReference type="ARBA" id="ARBA00022475"/>
    </source>
</evidence>
<keyword evidence="4 8" id="KW-0812">Transmembrane</keyword>
<keyword evidence="6 8" id="KW-1133">Transmembrane helix</keyword>
<evidence type="ECO:0000256" key="6">
    <source>
        <dbReference type="ARBA" id="ARBA00022989"/>
    </source>
</evidence>
<protein>
    <submittedName>
        <fullName evidence="9">Rod shape-determining protein MreD</fullName>
    </submittedName>
</protein>
<evidence type="ECO:0000256" key="2">
    <source>
        <dbReference type="ARBA" id="ARBA00007776"/>
    </source>
</evidence>
<dbReference type="EMBL" id="SLWB01000001">
    <property type="protein sequence ID" value="TCN73155.1"/>
    <property type="molecule type" value="Genomic_DNA"/>
</dbReference>
<reference evidence="9 10" key="1">
    <citation type="submission" date="2019-03" db="EMBL/GenBank/DDBJ databases">
        <title>Genomic Encyclopedia of Archaeal and Bacterial Type Strains, Phase II (KMG-II): from individual species to whole genera.</title>
        <authorList>
            <person name="Goeker M."/>
        </authorList>
    </citation>
    <scope>NUCLEOTIDE SEQUENCE [LARGE SCALE GENOMIC DNA]</scope>
    <source>
        <strain evidence="9 10">RL-C</strain>
    </source>
</reference>
<dbReference type="AlphaFoldDB" id="A0A4R2F1E1"/>
<comment type="caution">
    <text evidence="9">The sequence shown here is derived from an EMBL/GenBank/DDBJ whole genome shotgun (WGS) entry which is preliminary data.</text>
</comment>
<evidence type="ECO:0000256" key="4">
    <source>
        <dbReference type="ARBA" id="ARBA00022692"/>
    </source>
</evidence>
<keyword evidence="7 8" id="KW-0472">Membrane</keyword>
<evidence type="ECO:0000256" key="5">
    <source>
        <dbReference type="ARBA" id="ARBA00022960"/>
    </source>
</evidence>
<dbReference type="GO" id="GO:0008360">
    <property type="term" value="P:regulation of cell shape"/>
    <property type="evidence" value="ECO:0007669"/>
    <property type="project" value="UniProtKB-KW"/>
</dbReference>
<evidence type="ECO:0000313" key="9">
    <source>
        <dbReference type="EMBL" id="TCN73155.1"/>
    </source>
</evidence>
<dbReference type="OrthoDB" id="1132160at2"/>
<dbReference type="Proteomes" id="UP000294830">
    <property type="component" value="Unassembled WGS sequence"/>
</dbReference>
<evidence type="ECO:0000256" key="1">
    <source>
        <dbReference type="ARBA" id="ARBA00004651"/>
    </source>
</evidence>
<evidence type="ECO:0000256" key="8">
    <source>
        <dbReference type="SAM" id="Phobius"/>
    </source>
</evidence>
<keyword evidence="3" id="KW-1003">Cell membrane</keyword>
<keyword evidence="5" id="KW-0133">Cell shape</keyword>
<organism evidence="9 10">
    <name type="scientific">Acetobacteroides hydrogenigenes</name>
    <dbReference type="NCBI Taxonomy" id="979970"/>
    <lineage>
        <taxon>Bacteria</taxon>
        <taxon>Pseudomonadati</taxon>
        <taxon>Bacteroidota</taxon>
        <taxon>Bacteroidia</taxon>
        <taxon>Bacteroidales</taxon>
        <taxon>Rikenellaceae</taxon>
        <taxon>Acetobacteroides</taxon>
    </lineage>
</organism>
<dbReference type="NCBIfam" id="TIGR03426">
    <property type="entry name" value="shape_MreD"/>
    <property type="match status" value="1"/>
</dbReference>
<feature type="transmembrane region" description="Helical" evidence="8">
    <location>
        <begin position="144"/>
        <end position="165"/>
    </location>
</feature>
<dbReference type="RefSeq" id="WP_131837931.1">
    <property type="nucleotide sequence ID" value="NZ_SLWB01000001.1"/>
</dbReference>
<proteinExistence type="inferred from homology"/>